<dbReference type="Proteomes" id="UP000323067">
    <property type="component" value="Chromosome vii"/>
</dbReference>
<gene>
    <name evidence="2" type="ORF">A9K55_009025</name>
</gene>
<reference evidence="2 3" key="1">
    <citation type="journal article" date="2017" name="BMC Genomics">
        <title>Chromosome level assembly and secondary metabolite potential of the parasitic fungus Cordyceps militaris.</title>
        <authorList>
            <person name="Kramer G.J."/>
            <person name="Nodwell J.R."/>
        </authorList>
    </citation>
    <scope>NUCLEOTIDE SEQUENCE [LARGE SCALE GENOMIC DNA]</scope>
    <source>
        <strain evidence="2 3">ATCC 34164</strain>
    </source>
</reference>
<dbReference type="AlphaFoldDB" id="A0A2H4SKQ4"/>
<name>A0A2H4SKQ4_CORMI</name>
<evidence type="ECO:0000313" key="2">
    <source>
        <dbReference type="EMBL" id="ATY63686.1"/>
    </source>
</evidence>
<protein>
    <submittedName>
        <fullName evidence="2">Uncharacterized protein</fullName>
    </submittedName>
</protein>
<feature type="region of interest" description="Disordered" evidence="1">
    <location>
        <begin position="1"/>
        <end position="27"/>
    </location>
</feature>
<evidence type="ECO:0000313" key="3">
    <source>
        <dbReference type="Proteomes" id="UP000323067"/>
    </source>
</evidence>
<feature type="compositionally biased region" description="Polar residues" evidence="1">
    <location>
        <begin position="1"/>
        <end position="11"/>
    </location>
</feature>
<accession>A0A2H4SKQ4</accession>
<dbReference type="EMBL" id="CP023324">
    <property type="protein sequence ID" value="ATY63686.1"/>
    <property type="molecule type" value="Genomic_DNA"/>
</dbReference>
<dbReference type="VEuPathDB" id="FungiDB:CCM_08777"/>
<proteinExistence type="predicted"/>
<feature type="compositionally biased region" description="Basic residues" evidence="1">
    <location>
        <begin position="12"/>
        <end position="26"/>
    </location>
</feature>
<dbReference type="VEuPathDB" id="FungiDB:A9K55_009025"/>
<evidence type="ECO:0000256" key="1">
    <source>
        <dbReference type="SAM" id="MobiDB-lite"/>
    </source>
</evidence>
<sequence length="77" mass="9209">MTIRWQDQSPQIRKRNAHHPVKRPPKLPRMWGIAEKRSWRAKAAEAWNHSKNWQLAPKHVHHVLVTGNSYSDNTRQR</sequence>
<organism evidence="2 3">
    <name type="scientific">Cordyceps militaris</name>
    <name type="common">Caterpillar fungus</name>
    <name type="synonym">Clavaria militaris</name>
    <dbReference type="NCBI Taxonomy" id="73501"/>
    <lineage>
        <taxon>Eukaryota</taxon>
        <taxon>Fungi</taxon>
        <taxon>Dikarya</taxon>
        <taxon>Ascomycota</taxon>
        <taxon>Pezizomycotina</taxon>
        <taxon>Sordariomycetes</taxon>
        <taxon>Hypocreomycetidae</taxon>
        <taxon>Hypocreales</taxon>
        <taxon>Cordycipitaceae</taxon>
        <taxon>Cordyceps</taxon>
    </lineage>
</organism>